<feature type="compositionally biased region" description="Low complexity" evidence="7">
    <location>
        <begin position="1"/>
        <end position="19"/>
    </location>
</feature>
<evidence type="ECO:0000313" key="11">
    <source>
        <dbReference type="EMBL" id="MBB5494758.1"/>
    </source>
</evidence>
<dbReference type="RefSeq" id="WP_312894007.1">
    <property type="nucleotide sequence ID" value="NZ_BAAAKM010000063.1"/>
</dbReference>
<keyword evidence="12" id="KW-1185">Reference proteome</keyword>
<dbReference type="SUPFAM" id="SSF90123">
    <property type="entry name" value="ABC transporter transmembrane region"/>
    <property type="match status" value="1"/>
</dbReference>
<dbReference type="Gene3D" id="3.40.50.300">
    <property type="entry name" value="P-loop containing nucleotide triphosphate hydrolases"/>
    <property type="match status" value="1"/>
</dbReference>
<dbReference type="GO" id="GO:0005886">
    <property type="term" value="C:plasma membrane"/>
    <property type="evidence" value="ECO:0007669"/>
    <property type="project" value="UniProtKB-SubCell"/>
</dbReference>
<dbReference type="GO" id="GO:0034040">
    <property type="term" value="F:ATPase-coupled lipid transmembrane transporter activity"/>
    <property type="evidence" value="ECO:0007669"/>
    <property type="project" value="TreeGrafter"/>
</dbReference>
<evidence type="ECO:0000256" key="6">
    <source>
        <dbReference type="ARBA" id="ARBA00023136"/>
    </source>
</evidence>
<sequence length="667" mass="71963">MTSAAQHTPTPTATSTSADPADEHEDLSLPELKTARYFHFQEQVATASWATMARRMPSLLRHAIVLAWQSSPRDVLATTTFNIGVGAATAWALVATTSVLDQLFSTVPTPDRVMAALPALVWLAAALVTRGACSALAGRAQARLEPQVVVTAEERFMGDATHVELAAFDDSDFHDHLFRCYLRGCDEGGALVRHATDVLTGLVSVVAAAGVLTALHPVLVPLLLLTMVPQWWGSAAASRLRYRTMLAITQGRRRKHLVERLMIDRTTAAEVRSYTMADRLTSAFSKLARHELAVHMRLATRMVTIRLAGDTASGLVMGLVFVVLGWLLVQEIVPIATAGAAVVAIQVARGALSRALSSVAQVYESGLYFSDYLNFRQEARTRLPGQDLAPAPAGFDQILVENATFTYPQSAGEDEEGTQRRAALQGVSVTLRRGQTVALVGENGSGKTTLAKLLSGLYTPQQGTVCWDGTDLAGVDGDSLRSKIAVIAQDHTHWPLTARSNVTMSSPRDTGRLERAAQAAGADTVIATMPAGWDTLLDKQFAHGYEPSGGQWQRLAAARGFYRGDDGTEVPLLIADEPTAALDARAEHRFFSSLHAHAHRTGSAVVLITHRLASVRMADLIIVLDQGRVVGQGTHEELMAMGDQTPYRELWNLQANAYRPSDLTDTT</sequence>
<evidence type="ECO:0000259" key="9">
    <source>
        <dbReference type="PROSITE" id="PS50893"/>
    </source>
</evidence>
<keyword evidence="4 11" id="KW-0067">ATP-binding</keyword>
<evidence type="ECO:0000256" key="3">
    <source>
        <dbReference type="ARBA" id="ARBA00022741"/>
    </source>
</evidence>
<dbReference type="Gene3D" id="1.20.1560.10">
    <property type="entry name" value="ABC transporter type 1, transmembrane domain"/>
    <property type="match status" value="1"/>
</dbReference>
<evidence type="ECO:0000313" key="12">
    <source>
        <dbReference type="Proteomes" id="UP000579647"/>
    </source>
</evidence>
<dbReference type="GO" id="GO:0005524">
    <property type="term" value="F:ATP binding"/>
    <property type="evidence" value="ECO:0007669"/>
    <property type="project" value="UniProtKB-KW"/>
</dbReference>
<dbReference type="Proteomes" id="UP000579647">
    <property type="component" value="Unassembled WGS sequence"/>
</dbReference>
<evidence type="ECO:0000256" key="1">
    <source>
        <dbReference type="ARBA" id="ARBA00004651"/>
    </source>
</evidence>
<keyword evidence="2 8" id="KW-0812">Transmembrane</keyword>
<evidence type="ECO:0000256" key="8">
    <source>
        <dbReference type="SAM" id="Phobius"/>
    </source>
</evidence>
<protein>
    <submittedName>
        <fullName evidence="11">ATP-binding cassette subfamily B protein/ATP-binding cassette subfamily C protein</fullName>
    </submittedName>
</protein>
<dbReference type="PROSITE" id="PS50929">
    <property type="entry name" value="ABC_TM1F"/>
    <property type="match status" value="1"/>
</dbReference>
<evidence type="ECO:0000256" key="5">
    <source>
        <dbReference type="ARBA" id="ARBA00022989"/>
    </source>
</evidence>
<dbReference type="InterPro" id="IPR036640">
    <property type="entry name" value="ABC1_TM_sf"/>
</dbReference>
<dbReference type="PANTHER" id="PTHR24221:SF646">
    <property type="entry name" value="HAEMOLYSIN SECRETION ATP-BINDING PROTEIN"/>
    <property type="match status" value="1"/>
</dbReference>
<feature type="domain" description="ABC transmembrane type-1" evidence="10">
    <location>
        <begin position="81"/>
        <end position="364"/>
    </location>
</feature>
<keyword evidence="6 8" id="KW-0472">Membrane</keyword>
<proteinExistence type="predicted"/>
<dbReference type="SUPFAM" id="SSF52540">
    <property type="entry name" value="P-loop containing nucleoside triphosphate hydrolases"/>
    <property type="match status" value="1"/>
</dbReference>
<dbReference type="GO" id="GO:0016887">
    <property type="term" value="F:ATP hydrolysis activity"/>
    <property type="evidence" value="ECO:0007669"/>
    <property type="project" value="InterPro"/>
</dbReference>
<gene>
    <name evidence="11" type="ORF">HNR07_005895</name>
</gene>
<dbReference type="InterPro" id="IPR027417">
    <property type="entry name" value="P-loop_NTPase"/>
</dbReference>
<feature type="region of interest" description="Disordered" evidence="7">
    <location>
        <begin position="1"/>
        <end position="24"/>
    </location>
</feature>
<keyword evidence="3" id="KW-0547">Nucleotide-binding</keyword>
<feature type="transmembrane region" description="Helical" evidence="8">
    <location>
        <begin position="198"/>
        <end position="216"/>
    </location>
</feature>
<dbReference type="CDD" id="cd03228">
    <property type="entry name" value="ABCC_MRP_Like"/>
    <property type="match status" value="1"/>
</dbReference>
<dbReference type="EMBL" id="JACHDO010000001">
    <property type="protein sequence ID" value="MBB5494758.1"/>
    <property type="molecule type" value="Genomic_DNA"/>
</dbReference>
<dbReference type="InterPro" id="IPR011527">
    <property type="entry name" value="ABC1_TM_dom"/>
</dbReference>
<dbReference type="InterPro" id="IPR003439">
    <property type="entry name" value="ABC_transporter-like_ATP-bd"/>
</dbReference>
<comment type="subcellular location">
    <subcellularLocation>
        <location evidence="1">Cell membrane</location>
        <topology evidence="1">Multi-pass membrane protein</topology>
    </subcellularLocation>
</comment>
<accession>A0A840WX54</accession>
<feature type="transmembrane region" description="Helical" evidence="8">
    <location>
        <begin position="114"/>
        <end position="133"/>
    </location>
</feature>
<feature type="domain" description="ABC transporter" evidence="9">
    <location>
        <begin position="398"/>
        <end position="651"/>
    </location>
</feature>
<dbReference type="InterPro" id="IPR039421">
    <property type="entry name" value="Type_1_exporter"/>
</dbReference>
<dbReference type="PANTHER" id="PTHR24221">
    <property type="entry name" value="ATP-BINDING CASSETTE SUB-FAMILY B"/>
    <property type="match status" value="1"/>
</dbReference>
<evidence type="ECO:0000259" key="10">
    <source>
        <dbReference type="PROSITE" id="PS50929"/>
    </source>
</evidence>
<dbReference type="InterPro" id="IPR003593">
    <property type="entry name" value="AAA+_ATPase"/>
</dbReference>
<evidence type="ECO:0000256" key="7">
    <source>
        <dbReference type="SAM" id="MobiDB-lite"/>
    </source>
</evidence>
<dbReference type="Pfam" id="PF00005">
    <property type="entry name" value="ABC_tran"/>
    <property type="match status" value="1"/>
</dbReference>
<dbReference type="PROSITE" id="PS50893">
    <property type="entry name" value="ABC_TRANSPORTER_2"/>
    <property type="match status" value="1"/>
</dbReference>
<reference evidence="11 12" key="1">
    <citation type="submission" date="2020-08" db="EMBL/GenBank/DDBJ databases">
        <title>Sequencing the genomes of 1000 actinobacteria strains.</title>
        <authorList>
            <person name="Klenk H.-P."/>
        </authorList>
    </citation>
    <scope>NUCLEOTIDE SEQUENCE [LARGE SCALE GENOMIC DNA]</scope>
    <source>
        <strain evidence="11 12">DSM 44598</strain>
    </source>
</reference>
<keyword evidence="5 8" id="KW-1133">Transmembrane helix</keyword>
<feature type="transmembrane region" description="Helical" evidence="8">
    <location>
        <begin position="75"/>
        <end position="94"/>
    </location>
</feature>
<dbReference type="AlphaFoldDB" id="A0A840WX54"/>
<evidence type="ECO:0000256" key="2">
    <source>
        <dbReference type="ARBA" id="ARBA00022692"/>
    </source>
</evidence>
<comment type="caution">
    <text evidence="11">The sequence shown here is derived from an EMBL/GenBank/DDBJ whole genome shotgun (WGS) entry which is preliminary data.</text>
</comment>
<dbReference type="GO" id="GO:0140359">
    <property type="term" value="F:ABC-type transporter activity"/>
    <property type="evidence" value="ECO:0007669"/>
    <property type="project" value="InterPro"/>
</dbReference>
<organism evidence="11 12">
    <name type="scientific">Nocardiopsis metallicus</name>
    <dbReference type="NCBI Taxonomy" id="179819"/>
    <lineage>
        <taxon>Bacteria</taxon>
        <taxon>Bacillati</taxon>
        <taxon>Actinomycetota</taxon>
        <taxon>Actinomycetes</taxon>
        <taxon>Streptosporangiales</taxon>
        <taxon>Nocardiopsidaceae</taxon>
        <taxon>Nocardiopsis</taxon>
    </lineage>
</organism>
<evidence type="ECO:0000256" key="4">
    <source>
        <dbReference type="ARBA" id="ARBA00022840"/>
    </source>
</evidence>
<name>A0A840WX54_9ACTN</name>
<dbReference type="SMART" id="SM00382">
    <property type="entry name" value="AAA"/>
    <property type="match status" value="1"/>
</dbReference>